<organism evidence="3 4">
    <name type="scientific">Winmispira thermophila (strain ATCC 700085 / DSM 6578 / Z-1203)</name>
    <name type="common">Spirochaeta thermophila</name>
    <dbReference type="NCBI Taxonomy" id="869211"/>
    <lineage>
        <taxon>Bacteria</taxon>
        <taxon>Pseudomonadati</taxon>
        <taxon>Spirochaetota</taxon>
        <taxon>Spirochaetia</taxon>
        <taxon>Winmispirales</taxon>
        <taxon>Winmispiraceae</taxon>
        <taxon>Winmispira</taxon>
    </lineage>
</organism>
<dbReference type="PANTHER" id="PTHR42252:SF1">
    <property type="entry name" value="DUF434 DOMAIN-CONTAINING PROTEIN"/>
    <property type="match status" value="1"/>
</dbReference>
<dbReference type="KEGG" id="stq:Spith_0998"/>
<evidence type="ECO:0000313" key="4">
    <source>
        <dbReference type="Proteomes" id="UP000007254"/>
    </source>
</evidence>
<evidence type="ECO:0000259" key="1">
    <source>
        <dbReference type="Pfam" id="PF04256"/>
    </source>
</evidence>
<dbReference type="STRING" id="869211.Spith_0998"/>
<dbReference type="RefSeq" id="WP_014624630.1">
    <property type="nucleotide sequence ID" value="NC_017583.1"/>
</dbReference>
<dbReference type="AlphaFoldDB" id="G0GCX8"/>
<dbReference type="OrthoDB" id="368466at2"/>
<dbReference type="Pfam" id="PF04256">
    <property type="entry name" value="DUF434"/>
    <property type="match status" value="1"/>
</dbReference>
<protein>
    <recommendedName>
        <fullName evidence="5">DUF434 domain-containing protein</fullName>
    </recommendedName>
</protein>
<feature type="domain" description="DUF5616" evidence="2">
    <location>
        <begin position="75"/>
        <end position="210"/>
    </location>
</feature>
<dbReference type="Pfam" id="PF18481">
    <property type="entry name" value="DUF5616"/>
    <property type="match status" value="1"/>
</dbReference>
<evidence type="ECO:0008006" key="5">
    <source>
        <dbReference type="Google" id="ProtNLM"/>
    </source>
</evidence>
<proteinExistence type="predicted"/>
<evidence type="ECO:0000259" key="2">
    <source>
        <dbReference type="Pfam" id="PF18481"/>
    </source>
</evidence>
<accession>G0GCX8</accession>
<evidence type="ECO:0000313" key="3">
    <source>
        <dbReference type="EMBL" id="AEJ61270.1"/>
    </source>
</evidence>
<keyword evidence="4" id="KW-1185">Reference proteome</keyword>
<dbReference type="Proteomes" id="UP000007254">
    <property type="component" value="Chromosome"/>
</dbReference>
<dbReference type="InterPro" id="IPR007368">
    <property type="entry name" value="DUF434"/>
</dbReference>
<dbReference type="PANTHER" id="PTHR42252">
    <property type="entry name" value="DUF5616 DOMAIN-CONTAINING PROTEIN"/>
    <property type="match status" value="1"/>
</dbReference>
<sequence>MNDAFEDLFSPAFLEAARDYLWLLDRGYPEGDVARLVGNRFRLSRDQRMILYRGVLPSSVSKAHREKQVPLVRILERGSLLVDGYNILLTLLTYRLGRPVFLSTDGFLRDIGGIHGHIHHVKILEEVVEALFSFFEAELPGVGIHILLDRPVSHSGDLASALQRRFDVRGLAGEVSVCDSADYELKRAGVLIATSDSAVLSRVGEAFDLAFHVLSCRYHPRKLPDLGRLLSPERKGPSS</sequence>
<gene>
    <name evidence="3" type="ordered locus">Spith_0998</name>
</gene>
<dbReference type="InterPro" id="IPR041652">
    <property type="entry name" value="DUF5616"/>
</dbReference>
<dbReference type="HOGENOM" id="CLU_102155_0_0_12"/>
<dbReference type="EMBL" id="CP002903">
    <property type="protein sequence ID" value="AEJ61270.1"/>
    <property type="molecule type" value="Genomic_DNA"/>
</dbReference>
<reference evidence="3 4" key="1">
    <citation type="submission" date="2011-06" db="EMBL/GenBank/DDBJ databases">
        <title>The complete genome of Spirochaeta thermophila DSM 6578.</title>
        <authorList>
            <consortium name="US DOE Joint Genome Institute (JGI-PGF)"/>
            <person name="Lucas S."/>
            <person name="Lapidus A."/>
            <person name="Bruce D."/>
            <person name="Goodwin L."/>
            <person name="Pitluck S."/>
            <person name="Peters L."/>
            <person name="Kyrpides N."/>
            <person name="Mavromatis K."/>
            <person name="Ivanova N."/>
            <person name="Mikailova N."/>
            <person name="Pagani I."/>
            <person name="Chertkov O."/>
            <person name="Detter J.C."/>
            <person name="Tapia R."/>
            <person name="Han C."/>
            <person name="Land M."/>
            <person name="Hauser L."/>
            <person name="Markowitz V."/>
            <person name="Cheng J.-F."/>
            <person name="Hugenholtz P."/>
            <person name="Woyke T."/>
            <person name="Wu D."/>
            <person name="Spring S."/>
            <person name="Merkhoffer B."/>
            <person name="Schneider S."/>
            <person name="Klenk H.-P."/>
            <person name="Eisen J.A."/>
        </authorList>
    </citation>
    <scope>NUCLEOTIDE SEQUENCE [LARGE SCALE GENOMIC DNA]</scope>
    <source>
        <strain evidence="4">ATCC 700085 / DSM 6578 / Z-1203</strain>
    </source>
</reference>
<feature type="domain" description="DUF434" evidence="1">
    <location>
        <begin position="13"/>
        <end position="67"/>
    </location>
</feature>
<name>G0GCX8_WINT7</name>